<keyword evidence="4" id="KW-0547">Nucleotide-binding</keyword>
<gene>
    <name evidence="7" type="ORF">ENT08_03120</name>
</gene>
<dbReference type="GO" id="GO:0106408">
    <property type="term" value="F:diadenylate cyclase activity"/>
    <property type="evidence" value="ECO:0007669"/>
    <property type="project" value="UniProtKB-EC"/>
</dbReference>
<evidence type="ECO:0000259" key="6">
    <source>
        <dbReference type="PROSITE" id="PS51794"/>
    </source>
</evidence>
<evidence type="ECO:0000313" key="7">
    <source>
        <dbReference type="EMBL" id="HGS04719.1"/>
    </source>
</evidence>
<accession>A0A7V4G797</accession>
<comment type="catalytic activity">
    <reaction evidence="1">
        <text>2 ATP = 3',3'-c-di-AMP + 2 diphosphate</text>
        <dbReference type="Rhea" id="RHEA:35655"/>
        <dbReference type="ChEBI" id="CHEBI:30616"/>
        <dbReference type="ChEBI" id="CHEBI:33019"/>
        <dbReference type="ChEBI" id="CHEBI:71500"/>
        <dbReference type="EC" id="2.7.7.85"/>
    </reaction>
</comment>
<comment type="caution">
    <text evidence="7">The sequence shown here is derived from an EMBL/GenBank/DDBJ whole genome shotgun (WGS) entry which is preliminary data.</text>
</comment>
<dbReference type="PANTHER" id="PTHR34185:SF1">
    <property type="entry name" value="DIADENYLATE CYCLASE"/>
    <property type="match status" value="1"/>
</dbReference>
<keyword evidence="2" id="KW-0808">Transferase</keyword>
<name>A0A7V4G797_9BACT</name>
<dbReference type="InterPro" id="IPR003390">
    <property type="entry name" value="DNA_integrity_scan_DisA_N"/>
</dbReference>
<dbReference type="GO" id="GO:0004016">
    <property type="term" value="F:adenylate cyclase activity"/>
    <property type="evidence" value="ECO:0007669"/>
    <property type="project" value="TreeGrafter"/>
</dbReference>
<feature type="domain" description="DAC" evidence="6">
    <location>
        <begin position="1"/>
        <end position="168"/>
    </location>
</feature>
<keyword evidence="5" id="KW-0067">ATP-binding</keyword>
<dbReference type="SUPFAM" id="SSF143597">
    <property type="entry name" value="YojJ-like"/>
    <property type="match status" value="1"/>
</dbReference>
<protein>
    <recommendedName>
        <fullName evidence="6">DAC domain-containing protein</fullName>
    </recommendedName>
</protein>
<dbReference type="AlphaFoldDB" id="A0A7V4G797"/>
<evidence type="ECO:0000256" key="2">
    <source>
        <dbReference type="ARBA" id="ARBA00022679"/>
    </source>
</evidence>
<reference evidence="7" key="1">
    <citation type="journal article" date="2020" name="mSystems">
        <title>Genome- and Community-Level Interaction Insights into Carbon Utilization and Element Cycling Functions of Hydrothermarchaeota in Hydrothermal Sediment.</title>
        <authorList>
            <person name="Zhou Z."/>
            <person name="Liu Y."/>
            <person name="Xu W."/>
            <person name="Pan J."/>
            <person name="Luo Z.H."/>
            <person name="Li M."/>
        </authorList>
    </citation>
    <scope>NUCLEOTIDE SEQUENCE [LARGE SCALE GENOMIC DNA]</scope>
    <source>
        <strain evidence="7">SpSt-548</strain>
    </source>
</reference>
<dbReference type="PANTHER" id="PTHR34185">
    <property type="entry name" value="DIADENYLATE CYCLASE"/>
    <property type="match status" value="1"/>
</dbReference>
<dbReference type="EMBL" id="DSXI01000179">
    <property type="protein sequence ID" value="HGS04719.1"/>
    <property type="molecule type" value="Genomic_DNA"/>
</dbReference>
<sequence>MLKLSATSPFEKICAKKQGLNRAVLEQVITLALEIAREGREGRKIGTLFTVCDAPAVLRRSKCLILDPLLGHPDEVKHIDDPDMRETIKELAQLDGAFVVSDDGVVISACRYLNASSEGIHLPLGLGSRHMAAASISRETNAIAVVVSESSLVRVFDHGELVSEIIPELWMLSRYSLHLTQPYTETTEEQLTVLSKEE</sequence>
<dbReference type="PROSITE" id="PS51794">
    <property type="entry name" value="DAC"/>
    <property type="match status" value="1"/>
</dbReference>
<evidence type="ECO:0000256" key="3">
    <source>
        <dbReference type="ARBA" id="ARBA00022695"/>
    </source>
</evidence>
<keyword evidence="3" id="KW-0548">Nucleotidyltransferase</keyword>
<dbReference type="InterPro" id="IPR050338">
    <property type="entry name" value="DisA"/>
</dbReference>
<evidence type="ECO:0000256" key="5">
    <source>
        <dbReference type="ARBA" id="ARBA00022840"/>
    </source>
</evidence>
<organism evidence="7">
    <name type="scientific">Desulfobacca acetoxidans</name>
    <dbReference type="NCBI Taxonomy" id="60893"/>
    <lineage>
        <taxon>Bacteria</taxon>
        <taxon>Pseudomonadati</taxon>
        <taxon>Thermodesulfobacteriota</taxon>
        <taxon>Desulfobaccia</taxon>
        <taxon>Desulfobaccales</taxon>
        <taxon>Desulfobaccaceae</taxon>
        <taxon>Desulfobacca</taxon>
    </lineage>
</organism>
<evidence type="ECO:0000256" key="4">
    <source>
        <dbReference type="ARBA" id="ARBA00022741"/>
    </source>
</evidence>
<dbReference type="Pfam" id="PF02457">
    <property type="entry name" value="DAC"/>
    <property type="match status" value="1"/>
</dbReference>
<evidence type="ECO:0000256" key="1">
    <source>
        <dbReference type="ARBA" id="ARBA00000877"/>
    </source>
</evidence>
<dbReference type="Gene3D" id="3.40.1700.10">
    <property type="entry name" value="DNA integrity scanning protein, DisA, N-terminal domain"/>
    <property type="match status" value="1"/>
</dbReference>
<proteinExistence type="predicted"/>
<dbReference type="GO" id="GO:0005524">
    <property type="term" value="F:ATP binding"/>
    <property type="evidence" value="ECO:0007669"/>
    <property type="project" value="UniProtKB-KW"/>
</dbReference>
<dbReference type="InterPro" id="IPR036888">
    <property type="entry name" value="DNA_integrity_DisA_N_sf"/>
</dbReference>